<dbReference type="OrthoDB" id="9814708at2"/>
<evidence type="ECO:0000313" key="9">
    <source>
        <dbReference type="Proteomes" id="UP000316905"/>
    </source>
</evidence>
<dbReference type="Proteomes" id="UP000316905">
    <property type="component" value="Unassembled WGS sequence"/>
</dbReference>
<evidence type="ECO:0000313" key="8">
    <source>
        <dbReference type="EMBL" id="TWI56648.1"/>
    </source>
</evidence>
<dbReference type="GO" id="GO:0020037">
    <property type="term" value="F:heme binding"/>
    <property type="evidence" value="ECO:0007669"/>
    <property type="project" value="InterPro"/>
</dbReference>
<dbReference type="PANTHER" id="PTHR40942:SF4">
    <property type="entry name" value="CYTOCHROME C5"/>
    <property type="match status" value="1"/>
</dbReference>
<dbReference type="InterPro" id="IPR009056">
    <property type="entry name" value="Cyt_c-like_dom"/>
</dbReference>
<protein>
    <submittedName>
        <fullName evidence="8">Cytochrome c5</fullName>
    </submittedName>
</protein>
<organism evidence="8 9">
    <name type="scientific">Pseudomonas duriflava</name>
    <dbReference type="NCBI Taxonomy" id="459528"/>
    <lineage>
        <taxon>Bacteria</taxon>
        <taxon>Pseudomonadati</taxon>
        <taxon>Pseudomonadota</taxon>
        <taxon>Gammaproteobacteria</taxon>
        <taxon>Pseudomonadales</taxon>
        <taxon>Pseudomonadaceae</taxon>
        <taxon>Pseudomonas</taxon>
    </lineage>
</organism>
<dbReference type="InterPro" id="IPR002323">
    <property type="entry name" value="Cyt_CIE"/>
</dbReference>
<dbReference type="PRINTS" id="PR00607">
    <property type="entry name" value="CYTCHROMECIE"/>
</dbReference>
<keyword evidence="2 6" id="KW-0349">Heme</keyword>
<name>A0A562QIQ5_9PSED</name>
<reference evidence="8 9" key="1">
    <citation type="journal article" date="2015" name="Stand. Genomic Sci.">
        <title>Genomic Encyclopedia of Bacterial and Archaeal Type Strains, Phase III: the genomes of soil and plant-associated and newly described type strains.</title>
        <authorList>
            <person name="Whitman W.B."/>
            <person name="Woyke T."/>
            <person name="Klenk H.P."/>
            <person name="Zhou Y."/>
            <person name="Lilburn T.G."/>
            <person name="Beck B.J."/>
            <person name="De Vos P."/>
            <person name="Vandamme P."/>
            <person name="Eisen J.A."/>
            <person name="Garrity G."/>
            <person name="Hugenholtz P."/>
            <person name="Kyrpides N.C."/>
        </authorList>
    </citation>
    <scope>NUCLEOTIDE SEQUENCE [LARGE SCALE GENOMIC DNA]</scope>
    <source>
        <strain evidence="8 9">CGMCC 1.6858</strain>
    </source>
</reference>
<evidence type="ECO:0000256" key="1">
    <source>
        <dbReference type="ARBA" id="ARBA00022448"/>
    </source>
</evidence>
<evidence type="ECO:0000256" key="2">
    <source>
        <dbReference type="ARBA" id="ARBA00022617"/>
    </source>
</evidence>
<gene>
    <name evidence="8" type="ORF">IQ22_01100</name>
</gene>
<dbReference type="EMBL" id="VLKY01000003">
    <property type="protein sequence ID" value="TWI56648.1"/>
    <property type="molecule type" value="Genomic_DNA"/>
</dbReference>
<dbReference type="Gene3D" id="1.10.760.10">
    <property type="entry name" value="Cytochrome c-like domain"/>
    <property type="match status" value="1"/>
</dbReference>
<keyword evidence="1" id="KW-0813">Transport</keyword>
<dbReference type="SUPFAM" id="SSF46626">
    <property type="entry name" value="Cytochrome c"/>
    <property type="match status" value="1"/>
</dbReference>
<evidence type="ECO:0000256" key="4">
    <source>
        <dbReference type="ARBA" id="ARBA00022982"/>
    </source>
</evidence>
<accession>A0A562QIQ5</accession>
<keyword evidence="5 6" id="KW-0408">Iron</keyword>
<keyword evidence="9" id="KW-1185">Reference proteome</keyword>
<dbReference type="RefSeq" id="WP_145139240.1">
    <property type="nucleotide sequence ID" value="NZ_VLKY01000003.1"/>
</dbReference>
<sequence>MHKRLIDLGGVLALSFSVYVQAEADMSREAIVQRIAPVGKVCIHGQACPVDDVQAPVEEKPSGRAAEQVVSATCHGCHSVGVLGAPKIGDKAAWSARAKARGGLDGLLATTISGINAMPPKGACFDCSKDELRSAIMYMSGLE</sequence>
<comment type="caution">
    <text evidence="8">The sequence shown here is derived from an EMBL/GenBank/DDBJ whole genome shotgun (WGS) entry which is preliminary data.</text>
</comment>
<dbReference type="AlphaFoldDB" id="A0A562QIQ5"/>
<dbReference type="InterPro" id="IPR036909">
    <property type="entry name" value="Cyt_c-like_dom_sf"/>
</dbReference>
<feature type="domain" description="Cytochrome c" evidence="7">
    <location>
        <begin position="61"/>
        <end position="143"/>
    </location>
</feature>
<keyword evidence="3 6" id="KW-0479">Metal-binding</keyword>
<evidence type="ECO:0000256" key="5">
    <source>
        <dbReference type="ARBA" id="ARBA00023004"/>
    </source>
</evidence>
<proteinExistence type="predicted"/>
<dbReference type="PANTHER" id="PTHR40942">
    <property type="match status" value="1"/>
</dbReference>
<dbReference type="GO" id="GO:0009055">
    <property type="term" value="F:electron transfer activity"/>
    <property type="evidence" value="ECO:0007669"/>
    <property type="project" value="InterPro"/>
</dbReference>
<evidence type="ECO:0000256" key="6">
    <source>
        <dbReference type="PROSITE-ProRule" id="PRU00433"/>
    </source>
</evidence>
<evidence type="ECO:0000259" key="7">
    <source>
        <dbReference type="PROSITE" id="PS51007"/>
    </source>
</evidence>
<dbReference type="GO" id="GO:0005506">
    <property type="term" value="F:iron ion binding"/>
    <property type="evidence" value="ECO:0007669"/>
    <property type="project" value="InterPro"/>
</dbReference>
<dbReference type="PROSITE" id="PS51007">
    <property type="entry name" value="CYTC"/>
    <property type="match status" value="1"/>
</dbReference>
<keyword evidence="4" id="KW-0249">Electron transport</keyword>
<dbReference type="Pfam" id="PF13442">
    <property type="entry name" value="Cytochrome_CBB3"/>
    <property type="match status" value="1"/>
</dbReference>
<evidence type="ECO:0000256" key="3">
    <source>
        <dbReference type="ARBA" id="ARBA00022723"/>
    </source>
</evidence>